<gene>
    <name evidence="2" type="ORF">A3F29_03855</name>
</gene>
<evidence type="ECO:0000313" key="3">
    <source>
        <dbReference type="Proteomes" id="UP000177199"/>
    </source>
</evidence>
<name>A0A1F7HJE8_9BACT</name>
<reference evidence="2 3" key="1">
    <citation type="journal article" date="2016" name="Nat. Commun.">
        <title>Thousands of microbial genomes shed light on interconnected biogeochemical processes in an aquifer system.</title>
        <authorList>
            <person name="Anantharaman K."/>
            <person name="Brown C.T."/>
            <person name="Hug L.A."/>
            <person name="Sharon I."/>
            <person name="Castelle C.J."/>
            <person name="Probst A.J."/>
            <person name="Thomas B.C."/>
            <person name="Singh A."/>
            <person name="Wilkins M.J."/>
            <person name="Karaoz U."/>
            <person name="Brodie E.L."/>
            <person name="Williams K.H."/>
            <person name="Hubbard S.S."/>
            <person name="Banfield J.F."/>
        </authorList>
    </citation>
    <scope>NUCLEOTIDE SEQUENCE [LARGE SCALE GENOMIC DNA]</scope>
</reference>
<dbReference type="AlphaFoldDB" id="A0A1F7HJE8"/>
<protein>
    <submittedName>
        <fullName evidence="2">Uncharacterized protein</fullName>
    </submittedName>
</protein>
<dbReference type="EMBL" id="MFZV01000024">
    <property type="protein sequence ID" value="OGK31096.1"/>
    <property type="molecule type" value="Genomic_DNA"/>
</dbReference>
<comment type="caution">
    <text evidence="2">The sequence shown here is derived from an EMBL/GenBank/DDBJ whole genome shotgun (WGS) entry which is preliminary data.</text>
</comment>
<organism evidence="2 3">
    <name type="scientific">Candidatus Roizmanbacteria bacterium RIFCSPHIGHO2_12_FULL_33_9</name>
    <dbReference type="NCBI Taxonomy" id="1802045"/>
    <lineage>
        <taxon>Bacteria</taxon>
        <taxon>Candidatus Roizmaniibacteriota</taxon>
    </lineage>
</organism>
<dbReference type="Proteomes" id="UP000177199">
    <property type="component" value="Unassembled WGS sequence"/>
</dbReference>
<sequence>METQRGGKREGAGRKKGFPALQHEKARELLAIKLAIEFEPIVDKAIEQAKNGDTEARRWLTDRAWGKAKESMDLSVQPVFSLKALSERADKLEKEGLMPVPTPLEHYI</sequence>
<evidence type="ECO:0000256" key="1">
    <source>
        <dbReference type="SAM" id="MobiDB-lite"/>
    </source>
</evidence>
<feature type="region of interest" description="Disordered" evidence="1">
    <location>
        <begin position="1"/>
        <end position="20"/>
    </location>
</feature>
<evidence type="ECO:0000313" key="2">
    <source>
        <dbReference type="EMBL" id="OGK31096.1"/>
    </source>
</evidence>
<feature type="compositionally biased region" description="Basic and acidic residues" evidence="1">
    <location>
        <begin position="1"/>
        <end position="13"/>
    </location>
</feature>
<accession>A0A1F7HJE8</accession>
<proteinExistence type="predicted"/>